<protein>
    <submittedName>
        <fullName evidence="4">Uncharacterized protein</fullName>
    </submittedName>
</protein>
<keyword evidence="3" id="KW-0812">Transmembrane</keyword>
<evidence type="ECO:0000313" key="4">
    <source>
        <dbReference type="EMBL" id="CAG8086225.1"/>
    </source>
</evidence>
<proteinExistence type="predicted"/>
<dbReference type="AlphaFoldDB" id="A0A9W4MQQ3"/>
<feature type="transmembrane region" description="Helical" evidence="3">
    <location>
        <begin position="213"/>
        <end position="234"/>
    </location>
</feature>
<dbReference type="OrthoDB" id="187139at2759"/>
<comment type="subcellular location">
    <subcellularLocation>
        <location evidence="1">Nucleus</location>
    </subcellularLocation>
</comment>
<dbReference type="PANTHER" id="PTHR37534:SF43">
    <property type="entry name" value="FINGER DOMAIN PROTEIN, PUTATIVE (AFU_ORTHOLOGUE AFUA_1G01850)-RELATED"/>
    <property type="match status" value="1"/>
</dbReference>
<evidence type="ECO:0000313" key="5">
    <source>
        <dbReference type="Proteomes" id="UP001153618"/>
    </source>
</evidence>
<dbReference type="GO" id="GO:0003700">
    <property type="term" value="F:DNA-binding transcription factor activity"/>
    <property type="evidence" value="ECO:0007669"/>
    <property type="project" value="TreeGrafter"/>
</dbReference>
<comment type="caution">
    <text evidence="4">The sequence shown here is derived from an EMBL/GenBank/DDBJ whole genome shotgun (WGS) entry which is preliminary data.</text>
</comment>
<dbReference type="GO" id="GO:0000976">
    <property type="term" value="F:transcription cis-regulatory region binding"/>
    <property type="evidence" value="ECO:0007669"/>
    <property type="project" value="TreeGrafter"/>
</dbReference>
<dbReference type="Proteomes" id="UP001153618">
    <property type="component" value="Unassembled WGS sequence"/>
</dbReference>
<dbReference type="InterPro" id="IPR021858">
    <property type="entry name" value="Fun_TF"/>
</dbReference>
<keyword evidence="3" id="KW-0472">Membrane</keyword>
<evidence type="ECO:0000256" key="3">
    <source>
        <dbReference type="SAM" id="Phobius"/>
    </source>
</evidence>
<reference evidence="4" key="1">
    <citation type="submission" date="2021-07" db="EMBL/GenBank/DDBJ databases">
        <authorList>
            <person name="Branca A.L. A."/>
        </authorList>
    </citation>
    <scope>NUCLEOTIDE SEQUENCE</scope>
</reference>
<keyword evidence="5" id="KW-1185">Reference proteome</keyword>
<gene>
    <name evidence="4" type="ORF">POLS_LOCUS4254</name>
</gene>
<dbReference type="PANTHER" id="PTHR37534">
    <property type="entry name" value="TRANSCRIPTIONAL ACTIVATOR PROTEIN UGA3"/>
    <property type="match status" value="1"/>
</dbReference>
<dbReference type="GO" id="GO:0045944">
    <property type="term" value="P:positive regulation of transcription by RNA polymerase II"/>
    <property type="evidence" value="ECO:0007669"/>
    <property type="project" value="TreeGrafter"/>
</dbReference>
<name>A0A9W4MQQ3_PENOL</name>
<dbReference type="EMBL" id="CAJVOS010000021">
    <property type="protein sequence ID" value="CAG8086225.1"/>
    <property type="molecule type" value="Genomic_DNA"/>
</dbReference>
<accession>A0A9W4MQQ3</accession>
<keyword evidence="2" id="KW-0539">Nucleus</keyword>
<dbReference type="GO" id="GO:0005634">
    <property type="term" value="C:nucleus"/>
    <property type="evidence" value="ECO:0007669"/>
    <property type="project" value="UniProtKB-SubCell"/>
</dbReference>
<sequence>MPYCHPSPSCPPPRMVQPSLLPQMKNGDSNLLNHYLQRTASCMDNGATTSNPFLVQLVPITMSSEFIMQLILAQSCAHRAIKQSEIVGTDVAVQYNKAVCALRLAVDKFVTQTGHVDPLILTVGILVMCFTETTRGDTTGVIFNHITAANALLPNALFAMVPPLPEDLRKFLVGYYIYTACCSMISIDARGSQEITLDTQLVQMAESMARCGYVGSVCGCWLDLLLMIPVIFGIGRSRIQQHTTVTFDQTELPLIEHQIVHWKPNPAAALDVALAGYVFQQAMLVYLYTAVEEFPAGPNGLYRENIDLAVGRAIQCLGQIDPASLTSQY</sequence>
<keyword evidence="3" id="KW-1133">Transmembrane helix</keyword>
<dbReference type="Pfam" id="PF11951">
    <property type="entry name" value="Fungal_trans_2"/>
    <property type="match status" value="1"/>
</dbReference>
<evidence type="ECO:0000256" key="2">
    <source>
        <dbReference type="ARBA" id="ARBA00023242"/>
    </source>
</evidence>
<organism evidence="4 5">
    <name type="scientific">Penicillium olsonii</name>
    <dbReference type="NCBI Taxonomy" id="99116"/>
    <lineage>
        <taxon>Eukaryota</taxon>
        <taxon>Fungi</taxon>
        <taxon>Dikarya</taxon>
        <taxon>Ascomycota</taxon>
        <taxon>Pezizomycotina</taxon>
        <taxon>Eurotiomycetes</taxon>
        <taxon>Eurotiomycetidae</taxon>
        <taxon>Eurotiales</taxon>
        <taxon>Aspergillaceae</taxon>
        <taxon>Penicillium</taxon>
    </lineage>
</organism>
<evidence type="ECO:0000256" key="1">
    <source>
        <dbReference type="ARBA" id="ARBA00004123"/>
    </source>
</evidence>